<sequence>MSELAVYSAPSRNRDFWFPDGDIVLSCPQPHGRRCLFRVHKFMLTQHSLPFAEMIKKEALLSVLETLDGLPVVLLPEPASEIHKLLCCLYNALNGGAFNDEERPITRYDWLLRICSKYKILPLHKRIVAQLKAEWPATLPAWDAREAHIAALLQQHIAAGPPGRVHDMYLDDRLAEPVLTIHTARALSLPQLLPAAFYDLARRDPRADWDALHTDAAARALPANERLLVGGVRSARWGALCAHDLLVLAALKETLATLVREGWEMMRRAQIPHAVCDAARKDVLERSKELAVVSRDPLYAAQWACQYTTKAGMCKSCETNLVRWLATFRVSCWLTLLQKFQHRN</sequence>
<dbReference type="AlphaFoldDB" id="A0AAD7AFB7"/>
<reference evidence="1" key="1">
    <citation type="submission" date="2023-03" db="EMBL/GenBank/DDBJ databases">
        <title>Massive genome expansion in bonnet fungi (Mycena s.s.) driven by repeated elements and novel gene families across ecological guilds.</title>
        <authorList>
            <consortium name="Lawrence Berkeley National Laboratory"/>
            <person name="Harder C.B."/>
            <person name="Miyauchi S."/>
            <person name="Viragh M."/>
            <person name="Kuo A."/>
            <person name="Thoen E."/>
            <person name="Andreopoulos B."/>
            <person name="Lu D."/>
            <person name="Skrede I."/>
            <person name="Drula E."/>
            <person name="Henrissat B."/>
            <person name="Morin E."/>
            <person name="Kohler A."/>
            <person name="Barry K."/>
            <person name="LaButti K."/>
            <person name="Morin E."/>
            <person name="Salamov A."/>
            <person name="Lipzen A."/>
            <person name="Mereny Z."/>
            <person name="Hegedus B."/>
            <person name="Baldrian P."/>
            <person name="Stursova M."/>
            <person name="Weitz H."/>
            <person name="Taylor A."/>
            <person name="Grigoriev I.V."/>
            <person name="Nagy L.G."/>
            <person name="Martin F."/>
            <person name="Kauserud H."/>
        </authorList>
    </citation>
    <scope>NUCLEOTIDE SEQUENCE</scope>
    <source>
        <strain evidence="1">CBHHK002</strain>
    </source>
</reference>
<keyword evidence="2" id="KW-1185">Reference proteome</keyword>
<name>A0AAD7AFB7_9AGAR</name>
<gene>
    <name evidence="1" type="ORF">DFH08DRAFT_688844</name>
</gene>
<protein>
    <recommendedName>
        <fullName evidence="3">BTB domain-containing protein</fullName>
    </recommendedName>
</protein>
<evidence type="ECO:0008006" key="3">
    <source>
        <dbReference type="Google" id="ProtNLM"/>
    </source>
</evidence>
<accession>A0AAD7AFB7</accession>
<comment type="caution">
    <text evidence="1">The sequence shown here is derived from an EMBL/GenBank/DDBJ whole genome shotgun (WGS) entry which is preliminary data.</text>
</comment>
<proteinExistence type="predicted"/>
<evidence type="ECO:0000313" key="2">
    <source>
        <dbReference type="Proteomes" id="UP001218218"/>
    </source>
</evidence>
<dbReference type="EMBL" id="JARIHO010000008">
    <property type="protein sequence ID" value="KAJ7356951.1"/>
    <property type="molecule type" value="Genomic_DNA"/>
</dbReference>
<evidence type="ECO:0000313" key="1">
    <source>
        <dbReference type="EMBL" id="KAJ7356951.1"/>
    </source>
</evidence>
<organism evidence="1 2">
    <name type="scientific">Mycena albidolilacea</name>
    <dbReference type="NCBI Taxonomy" id="1033008"/>
    <lineage>
        <taxon>Eukaryota</taxon>
        <taxon>Fungi</taxon>
        <taxon>Dikarya</taxon>
        <taxon>Basidiomycota</taxon>
        <taxon>Agaricomycotina</taxon>
        <taxon>Agaricomycetes</taxon>
        <taxon>Agaricomycetidae</taxon>
        <taxon>Agaricales</taxon>
        <taxon>Marasmiineae</taxon>
        <taxon>Mycenaceae</taxon>
        <taxon>Mycena</taxon>
    </lineage>
</organism>
<dbReference type="Proteomes" id="UP001218218">
    <property type="component" value="Unassembled WGS sequence"/>
</dbReference>